<dbReference type="EMBL" id="FQXM01000003">
    <property type="protein sequence ID" value="SHH23961.1"/>
    <property type="molecule type" value="Genomic_DNA"/>
</dbReference>
<dbReference type="STRING" id="1121316.SAMN02745207_00453"/>
<evidence type="ECO:0008006" key="3">
    <source>
        <dbReference type="Google" id="ProtNLM"/>
    </source>
</evidence>
<dbReference type="InterPro" id="IPR038475">
    <property type="entry name" value="RecG_C_sf"/>
</dbReference>
<dbReference type="PANTHER" id="PTHR30595">
    <property type="entry name" value="GLPR-RELATED TRANSCRIPTIONAL REPRESSOR"/>
    <property type="match status" value="1"/>
</dbReference>
<name>A0A1M5RCF3_9CLOT</name>
<sequence>MSDPRNETIFKMFNLLGIGERAGSGLENIQLAWKEQEWTVPDLEESFGPDRINLTLRTVSILPKESIQFLKLVLKDEYNQLNKEEVMALVTSHQEGYVTNNRLQQLLDTHALDINKILSALVDKKYLKTEGIGRGTKYYLTSIFDNVDYINEIDDDINTEVSGVETLDGLNDDEVKILKYIIDNGFITNKICREELGFRKTKSIELFNKLIERKVIKRTGSGARIKYISDN</sequence>
<dbReference type="Gene3D" id="3.30.565.60">
    <property type="match status" value="1"/>
</dbReference>
<keyword evidence="2" id="KW-1185">Reference proteome</keyword>
<evidence type="ECO:0000313" key="2">
    <source>
        <dbReference type="Proteomes" id="UP000184447"/>
    </source>
</evidence>
<proteinExistence type="predicted"/>
<evidence type="ECO:0000313" key="1">
    <source>
        <dbReference type="EMBL" id="SHH23961.1"/>
    </source>
</evidence>
<dbReference type="AlphaFoldDB" id="A0A1M5RCF3"/>
<dbReference type="Proteomes" id="UP000184447">
    <property type="component" value="Unassembled WGS sequence"/>
</dbReference>
<accession>A0A1M5RCF3</accession>
<gene>
    <name evidence="1" type="ORF">SAMN02745207_00453</name>
</gene>
<protein>
    <recommendedName>
        <fullName evidence="3">ATP-dependent DNA helicase RecG C-terminal domain-containing protein</fullName>
    </recommendedName>
</protein>
<reference evidence="1 2" key="1">
    <citation type="submission" date="2016-11" db="EMBL/GenBank/DDBJ databases">
        <authorList>
            <person name="Jaros S."/>
            <person name="Januszkiewicz K."/>
            <person name="Wedrychowicz H."/>
        </authorList>
    </citation>
    <scope>NUCLEOTIDE SEQUENCE [LARGE SCALE GENOMIC DNA]</scope>
    <source>
        <strain evidence="1 2">DSM 8605</strain>
    </source>
</reference>
<dbReference type="PANTHER" id="PTHR30595:SF6">
    <property type="entry name" value="SCHLAFEN ALBA-2 DOMAIN-CONTAINING PROTEIN"/>
    <property type="match status" value="1"/>
</dbReference>
<organism evidence="1 2">
    <name type="scientific">Clostridium grantii DSM 8605</name>
    <dbReference type="NCBI Taxonomy" id="1121316"/>
    <lineage>
        <taxon>Bacteria</taxon>
        <taxon>Bacillati</taxon>
        <taxon>Bacillota</taxon>
        <taxon>Clostridia</taxon>
        <taxon>Eubacteriales</taxon>
        <taxon>Clostridiaceae</taxon>
        <taxon>Clostridium</taxon>
    </lineage>
</organism>